<keyword evidence="3" id="KW-1185">Reference proteome</keyword>
<proteinExistence type="predicted"/>
<organism evidence="2 3">
    <name type="scientific">Brassica napus</name>
    <name type="common">Rape</name>
    <dbReference type="NCBI Taxonomy" id="3708"/>
    <lineage>
        <taxon>Eukaryota</taxon>
        <taxon>Viridiplantae</taxon>
        <taxon>Streptophyta</taxon>
        <taxon>Embryophyta</taxon>
        <taxon>Tracheophyta</taxon>
        <taxon>Spermatophyta</taxon>
        <taxon>Magnoliopsida</taxon>
        <taxon>eudicotyledons</taxon>
        <taxon>Gunneridae</taxon>
        <taxon>Pentapetalae</taxon>
        <taxon>rosids</taxon>
        <taxon>malvids</taxon>
        <taxon>Brassicales</taxon>
        <taxon>Brassicaceae</taxon>
        <taxon>Brassiceae</taxon>
        <taxon>Brassica</taxon>
    </lineage>
</organism>
<evidence type="ECO:0000313" key="1">
    <source>
        <dbReference type="EMBL" id="KAH0923358.1"/>
    </source>
</evidence>
<sequence length="75" mass="8166">MVILVLTMRCLPVPQTLIDTIGQTHRFKVEVFDYKGRTQAIAVMKVVSPAVLQPLTAPVGIPLATTFKVPLFSAS</sequence>
<protein>
    <submittedName>
        <fullName evidence="2">Uncharacterized protein</fullName>
    </submittedName>
</protein>
<evidence type="ECO:0000313" key="3">
    <source>
        <dbReference type="Proteomes" id="UP000824890"/>
    </source>
</evidence>
<reference evidence="2 3" key="1">
    <citation type="submission" date="2021-05" db="EMBL/GenBank/DDBJ databases">
        <title>Genome Assembly of Synthetic Allotetraploid Brassica napus Reveals Homoeologous Exchanges between Subgenomes.</title>
        <authorList>
            <person name="Davis J.T."/>
        </authorList>
    </citation>
    <scope>NUCLEOTIDE SEQUENCE [LARGE SCALE GENOMIC DNA]</scope>
    <source>
        <strain evidence="3">cv. Da-Ae</strain>
        <tissue evidence="2">Seedling</tissue>
    </source>
</reference>
<evidence type="ECO:0000313" key="2">
    <source>
        <dbReference type="EMBL" id="KAH0940168.1"/>
    </source>
</evidence>
<dbReference type="Proteomes" id="UP000824890">
    <property type="component" value="Unassembled WGS sequence"/>
</dbReference>
<dbReference type="EMBL" id="JAGKQM010000002">
    <property type="protein sequence ID" value="KAH0940168.1"/>
    <property type="molecule type" value="Genomic_DNA"/>
</dbReference>
<name>A0ABQ8EET3_BRANA</name>
<dbReference type="EMBL" id="JAGKQM010000006">
    <property type="protein sequence ID" value="KAH0923358.1"/>
    <property type="molecule type" value="Genomic_DNA"/>
</dbReference>
<gene>
    <name evidence="2" type="ORF">HID58_007629</name>
    <name evidence="1" type="ORF">HID58_023376</name>
</gene>
<comment type="caution">
    <text evidence="2">The sequence shown here is derived from an EMBL/GenBank/DDBJ whole genome shotgun (WGS) entry which is preliminary data.</text>
</comment>
<accession>A0ABQ8EET3</accession>